<dbReference type="InterPro" id="IPR003447">
    <property type="entry name" value="FEMABX"/>
</dbReference>
<organism evidence="1 2">
    <name type="scientific">Pontibacter locisalis</name>
    <dbReference type="NCBI Taxonomy" id="1719035"/>
    <lineage>
        <taxon>Bacteria</taxon>
        <taxon>Pseudomonadati</taxon>
        <taxon>Bacteroidota</taxon>
        <taxon>Cytophagia</taxon>
        <taxon>Cytophagales</taxon>
        <taxon>Hymenobacteraceae</taxon>
        <taxon>Pontibacter</taxon>
    </lineage>
</organism>
<evidence type="ECO:0000313" key="1">
    <source>
        <dbReference type="EMBL" id="MFD2512682.1"/>
    </source>
</evidence>
<dbReference type="Gene3D" id="3.40.630.30">
    <property type="match status" value="1"/>
</dbReference>
<dbReference type="SUPFAM" id="SSF55729">
    <property type="entry name" value="Acyl-CoA N-acyltransferases (Nat)"/>
    <property type="match status" value="1"/>
</dbReference>
<dbReference type="RefSeq" id="WP_377503035.1">
    <property type="nucleotide sequence ID" value="NZ_JBHULU010000003.1"/>
</dbReference>
<dbReference type="EMBL" id="JBHULU010000003">
    <property type="protein sequence ID" value="MFD2512682.1"/>
    <property type="molecule type" value="Genomic_DNA"/>
</dbReference>
<comment type="caution">
    <text evidence="1">The sequence shown here is derived from an EMBL/GenBank/DDBJ whole genome shotgun (WGS) entry which is preliminary data.</text>
</comment>
<evidence type="ECO:0000313" key="2">
    <source>
        <dbReference type="Proteomes" id="UP001597544"/>
    </source>
</evidence>
<sequence>MLRYLLYKEINEEKWNDCVSASTERIVYAFSWYLNTVCMRWDAVVEEQEGRYVSVFPLPLGRRWGQLGVLQPYFTQQLGLFTTKNTKHKNIEAYFELIPDRCKSIYLQLNTENSKVIADVEKYDQAERVTFHLDLKPKYEDLLNSYRNRHKLNKAKRASLQIKPLDNINPLVSIFKATKGKELREVKEKHYRLLARLYAILKQQNAAELLQAVDHEENTLAAALFIVQPEKIIFLFSGSSEEGRKAAAMTLILDHVISRYAGSNRVLDFEGSMVPSVAKFYANFGAAPVAYVSLSKQHKPWYLKWKEAISIS</sequence>
<reference evidence="2" key="1">
    <citation type="journal article" date="2019" name="Int. J. Syst. Evol. Microbiol.">
        <title>The Global Catalogue of Microorganisms (GCM) 10K type strain sequencing project: providing services to taxonomists for standard genome sequencing and annotation.</title>
        <authorList>
            <consortium name="The Broad Institute Genomics Platform"/>
            <consortium name="The Broad Institute Genome Sequencing Center for Infectious Disease"/>
            <person name="Wu L."/>
            <person name="Ma J."/>
        </authorList>
    </citation>
    <scope>NUCLEOTIDE SEQUENCE [LARGE SCALE GENOMIC DNA]</scope>
    <source>
        <strain evidence="2">KCTC 42498</strain>
    </source>
</reference>
<accession>A0ABW5II68</accession>
<protein>
    <submittedName>
        <fullName evidence="1">Peptidoglycan bridge formation glycyltransferase FemA/FemB family protein</fullName>
    </submittedName>
</protein>
<dbReference type="InterPro" id="IPR016181">
    <property type="entry name" value="Acyl_CoA_acyltransferase"/>
</dbReference>
<proteinExistence type="predicted"/>
<keyword evidence="2" id="KW-1185">Reference proteome</keyword>
<gene>
    <name evidence="1" type="ORF">ACFSRY_02280</name>
</gene>
<dbReference type="Proteomes" id="UP001597544">
    <property type="component" value="Unassembled WGS sequence"/>
</dbReference>
<name>A0ABW5II68_9BACT</name>
<dbReference type="Pfam" id="PF02388">
    <property type="entry name" value="FemAB"/>
    <property type="match status" value="1"/>
</dbReference>